<reference evidence="2" key="1">
    <citation type="submission" date="2022-01" db="EMBL/GenBank/DDBJ databases">
        <authorList>
            <person name="King R."/>
        </authorList>
    </citation>
    <scope>NUCLEOTIDE SEQUENCE</scope>
</reference>
<dbReference type="Proteomes" id="UP001152798">
    <property type="component" value="Chromosome 6"/>
</dbReference>
<dbReference type="AlphaFoldDB" id="A0A9P0HPS3"/>
<accession>A0A9P0HPS3</accession>
<sequence length="127" mass="13781">MIYTPLPHRRTDPETPLRLIEDPEDDEDVIVDDNSVCSSNGPEQPIAPASPPSDPQPSTSPKSTTGGASSAPSPQATPPSHFPQALFSPFSSDRSVTRRLVILLDYVKYRSNPRYDSLTSALTFAVD</sequence>
<keyword evidence="3" id="KW-1185">Reference proteome</keyword>
<dbReference type="EMBL" id="OV725082">
    <property type="protein sequence ID" value="CAH1406004.1"/>
    <property type="molecule type" value="Genomic_DNA"/>
</dbReference>
<gene>
    <name evidence="2" type="ORF">NEZAVI_LOCUS14048</name>
</gene>
<evidence type="ECO:0000313" key="2">
    <source>
        <dbReference type="EMBL" id="CAH1406004.1"/>
    </source>
</evidence>
<protein>
    <submittedName>
        <fullName evidence="2">Uncharacterized protein</fullName>
    </submittedName>
</protein>
<evidence type="ECO:0000256" key="1">
    <source>
        <dbReference type="SAM" id="MobiDB-lite"/>
    </source>
</evidence>
<organism evidence="2 3">
    <name type="scientific">Nezara viridula</name>
    <name type="common">Southern green stink bug</name>
    <name type="synonym">Cimex viridulus</name>
    <dbReference type="NCBI Taxonomy" id="85310"/>
    <lineage>
        <taxon>Eukaryota</taxon>
        <taxon>Metazoa</taxon>
        <taxon>Ecdysozoa</taxon>
        <taxon>Arthropoda</taxon>
        <taxon>Hexapoda</taxon>
        <taxon>Insecta</taxon>
        <taxon>Pterygota</taxon>
        <taxon>Neoptera</taxon>
        <taxon>Paraneoptera</taxon>
        <taxon>Hemiptera</taxon>
        <taxon>Heteroptera</taxon>
        <taxon>Panheteroptera</taxon>
        <taxon>Pentatomomorpha</taxon>
        <taxon>Pentatomoidea</taxon>
        <taxon>Pentatomidae</taxon>
        <taxon>Pentatominae</taxon>
        <taxon>Nezara</taxon>
    </lineage>
</organism>
<name>A0A9P0HPS3_NEZVI</name>
<proteinExistence type="predicted"/>
<evidence type="ECO:0000313" key="3">
    <source>
        <dbReference type="Proteomes" id="UP001152798"/>
    </source>
</evidence>
<feature type="compositionally biased region" description="Acidic residues" evidence="1">
    <location>
        <begin position="22"/>
        <end position="31"/>
    </location>
</feature>
<feature type="compositionally biased region" description="Basic and acidic residues" evidence="1">
    <location>
        <begin position="9"/>
        <end position="21"/>
    </location>
</feature>
<feature type="compositionally biased region" description="Low complexity" evidence="1">
    <location>
        <begin position="56"/>
        <end position="74"/>
    </location>
</feature>
<feature type="region of interest" description="Disordered" evidence="1">
    <location>
        <begin position="1"/>
        <end position="89"/>
    </location>
</feature>